<evidence type="ECO:0000313" key="2">
    <source>
        <dbReference type="EMBL" id="KKA17581.1"/>
    </source>
</evidence>
<proteinExistence type="predicted"/>
<sequence>IAAILSSKSPFVNTMGSNTQRDLARLSFKKGDSDLLTVYNAYTAWRKIKNTPGANEYSFCRKNFLSPQTLLNIEDIKTQLLVSIVDAGLLKLDAEEQASLRRARVTGRQRQFFTVPERVDLNSGNDLIVNSVITWSFYPKLLIREGKGWRNVANNQTVTLHPTSVNKQSESPPKWLSFYHIMQARSKFYNAHETSAVEDIAVALLCGDPDFKMYSGIISIDNNRIRFAVRDWKQMLAFKTFCTRIRDILSDVIRNPQKNLSHRQREWLEIWQQVFSRSGNDRR</sequence>
<dbReference type="GO" id="GO:0004386">
    <property type="term" value="F:helicase activity"/>
    <property type="evidence" value="ECO:0007669"/>
    <property type="project" value="TreeGrafter"/>
</dbReference>
<dbReference type="PANTHER" id="PTHR18934">
    <property type="entry name" value="ATP-DEPENDENT RNA HELICASE"/>
    <property type="match status" value="1"/>
</dbReference>
<dbReference type="STRING" id="1408163.A0A0F4YI84"/>
<dbReference type="OrthoDB" id="5600252at2759"/>
<reference evidence="2 3" key="1">
    <citation type="submission" date="2015-04" db="EMBL/GenBank/DDBJ databases">
        <authorList>
            <person name="Heijne W.H."/>
            <person name="Fedorova N.D."/>
            <person name="Nierman W.C."/>
            <person name="Vollebregt A.W."/>
            <person name="Zhao Z."/>
            <person name="Wu L."/>
            <person name="Kumar M."/>
            <person name="Stam H."/>
            <person name="van den Berg M.A."/>
            <person name="Pel H.J."/>
        </authorList>
    </citation>
    <scope>NUCLEOTIDE SEQUENCE [LARGE SCALE GENOMIC DNA]</scope>
    <source>
        <strain evidence="2 3">CBS 393.64</strain>
    </source>
</reference>
<dbReference type="PANTHER" id="PTHR18934:SF145">
    <property type="entry name" value="ATP-DEPENDENT RNA HELICASE DHX57-RELATED"/>
    <property type="match status" value="1"/>
</dbReference>
<name>A0A0F4YI84_RASE3</name>
<dbReference type="AlphaFoldDB" id="A0A0F4YI84"/>
<gene>
    <name evidence="2" type="ORF">T310_8483</name>
</gene>
<dbReference type="InterPro" id="IPR011709">
    <property type="entry name" value="DEAD-box_helicase_OB_fold"/>
</dbReference>
<dbReference type="Pfam" id="PF07717">
    <property type="entry name" value="OB_NTP_bind"/>
    <property type="match status" value="1"/>
</dbReference>
<evidence type="ECO:0000259" key="1">
    <source>
        <dbReference type="Pfam" id="PF07717"/>
    </source>
</evidence>
<dbReference type="EMBL" id="LASV01000608">
    <property type="protein sequence ID" value="KKA17581.1"/>
    <property type="molecule type" value="Genomic_DNA"/>
</dbReference>
<dbReference type="Proteomes" id="UP000053958">
    <property type="component" value="Unassembled WGS sequence"/>
</dbReference>
<dbReference type="GeneID" id="25320739"/>
<accession>A0A0F4YI84</accession>
<keyword evidence="3" id="KW-1185">Reference proteome</keyword>
<evidence type="ECO:0000313" key="3">
    <source>
        <dbReference type="Proteomes" id="UP000053958"/>
    </source>
</evidence>
<comment type="caution">
    <text evidence="2">The sequence shown here is derived from an EMBL/GenBank/DDBJ whole genome shotgun (WGS) entry which is preliminary data.</text>
</comment>
<dbReference type="GO" id="GO:0003723">
    <property type="term" value="F:RNA binding"/>
    <property type="evidence" value="ECO:0007669"/>
    <property type="project" value="TreeGrafter"/>
</dbReference>
<protein>
    <submittedName>
        <fullName evidence="2">DEAH box polypeptide 36</fullName>
    </submittedName>
</protein>
<organism evidence="2 3">
    <name type="scientific">Rasamsonia emersonii (strain ATCC 16479 / CBS 393.64 / IMI 116815)</name>
    <dbReference type="NCBI Taxonomy" id="1408163"/>
    <lineage>
        <taxon>Eukaryota</taxon>
        <taxon>Fungi</taxon>
        <taxon>Dikarya</taxon>
        <taxon>Ascomycota</taxon>
        <taxon>Pezizomycotina</taxon>
        <taxon>Eurotiomycetes</taxon>
        <taxon>Eurotiomycetidae</taxon>
        <taxon>Eurotiales</taxon>
        <taxon>Trichocomaceae</taxon>
        <taxon>Rasamsonia</taxon>
    </lineage>
</organism>
<feature type="non-terminal residue" evidence="2">
    <location>
        <position position="1"/>
    </location>
</feature>
<feature type="domain" description="DEAD-box helicase OB fold" evidence="1">
    <location>
        <begin position="131"/>
        <end position="207"/>
    </location>
</feature>
<dbReference type="RefSeq" id="XP_013324193.1">
    <property type="nucleotide sequence ID" value="XM_013468739.1"/>
</dbReference>